<feature type="region of interest" description="Disordered" evidence="2">
    <location>
        <begin position="207"/>
        <end position="258"/>
    </location>
</feature>
<feature type="coiled-coil region" evidence="1">
    <location>
        <begin position="137"/>
        <end position="168"/>
    </location>
</feature>
<sequence>MKMILKIKFHSQEEFKKSETVYRALGKQQNNINEILFNAEEVAEQKKKTQQVMMNGLQVEIDKLEEEANRFENEMKDADNYIEEIGNDASEMGKILEKIKYQRQADRIMKKIDTAVDLNEDDMDEVKAEDLYRDLTTAEINEKLEKMYEKNQQLYDQVNDIMSELQNEGFNFDNEDNNLNNESLRDSVYMENYQKLIELKKQHKKVGNTLNKNKQTIHTIKYPKFQNNSKKNSKKQSKQKGQKRVFNPDNLTKSKDVVAPKPIYTTSIFQQFNNEDFQNQQKSTVQPKNNQNFPQFPQQTNKPNNQSDVYSYHQQIKEYEIKKGGENIFNNDFTQQPENYQNFQFNLPQQQESVKVIKKEQNQDLKSQLQKCEVQVQQIKSLTPQQREVVNWVKSQLQQSNIEVDCQECKNQSKEYFQCQKCQNKRKIFLDPKLSDTIISNQILSHLPFFEKQYEENKESNLKKENNVQLLKQETKIKEKKEENENDTVKPENSFINLQSKTPNVNQDYVISSESQKFLKKFECSSCFNEIKDAKIKYVCQTCNENKQICEQCENISNTCGHGLVKLKPEHENQLNHVQQNKSSDNKNQDKKQELKYFSQFYPQTQVTKEPNEEKIHKLMKDEEQKIQQQQKSSNNENISEDVKELGSLLGSQILLNSQNSVDTSQKSRKTNSELMAKIELDSEIEQLQQSEKFYPILQLTNTGGITWENVYLRCIEGTYTGGQQQISQKITPGSKTTVCLSLIAPKKAKEHVSFWRLYKLDKQKEKQFFGPRFQLTITVAKQNSTTSSQQLSQITPGQDGLQFSTNYQNN</sequence>
<dbReference type="EMBL" id="LDAU01000040">
    <property type="protein sequence ID" value="KRX10179.1"/>
    <property type="molecule type" value="Genomic_DNA"/>
</dbReference>
<name>A0A0V0R6T3_PSEPJ</name>
<evidence type="ECO:0000256" key="1">
    <source>
        <dbReference type="SAM" id="Coils"/>
    </source>
</evidence>
<gene>
    <name evidence="4" type="ORF">PPERSA_08582</name>
</gene>
<feature type="compositionally biased region" description="Basic residues" evidence="2">
    <location>
        <begin position="231"/>
        <end position="243"/>
    </location>
</feature>
<organism evidence="4 5">
    <name type="scientific">Pseudocohnilembus persalinus</name>
    <name type="common">Ciliate</name>
    <dbReference type="NCBI Taxonomy" id="266149"/>
    <lineage>
        <taxon>Eukaryota</taxon>
        <taxon>Sar</taxon>
        <taxon>Alveolata</taxon>
        <taxon>Ciliophora</taxon>
        <taxon>Intramacronucleata</taxon>
        <taxon>Oligohymenophorea</taxon>
        <taxon>Scuticociliatia</taxon>
        <taxon>Philasterida</taxon>
        <taxon>Pseudocohnilembidae</taxon>
        <taxon>Pseudocohnilembus</taxon>
    </lineage>
</organism>
<feature type="coiled-coil region" evidence="1">
    <location>
        <begin position="355"/>
        <end position="382"/>
    </location>
</feature>
<feature type="region of interest" description="Disordered" evidence="2">
    <location>
        <begin position="789"/>
        <end position="811"/>
    </location>
</feature>
<dbReference type="Pfam" id="PF16158">
    <property type="entry name" value="N_BRCA1_IG"/>
    <property type="match status" value="1"/>
</dbReference>
<feature type="coiled-coil region" evidence="1">
    <location>
        <begin position="47"/>
        <end position="88"/>
    </location>
</feature>
<keyword evidence="5" id="KW-1185">Reference proteome</keyword>
<feature type="domain" description="Nbr1 FW" evidence="3">
    <location>
        <begin position="686"/>
        <end position="780"/>
    </location>
</feature>
<reference evidence="4 5" key="1">
    <citation type="journal article" date="2015" name="Sci. Rep.">
        <title>Genome of the facultative scuticociliatosis pathogen Pseudocohnilembus persalinus provides insight into its virulence through horizontal gene transfer.</title>
        <authorList>
            <person name="Xiong J."/>
            <person name="Wang G."/>
            <person name="Cheng J."/>
            <person name="Tian M."/>
            <person name="Pan X."/>
            <person name="Warren A."/>
            <person name="Jiang C."/>
            <person name="Yuan D."/>
            <person name="Miao W."/>
        </authorList>
    </citation>
    <scope>NUCLEOTIDE SEQUENCE [LARGE SCALE GENOMIC DNA]</scope>
    <source>
        <strain evidence="4">36N120E</strain>
    </source>
</reference>
<dbReference type="Gene3D" id="2.60.40.10">
    <property type="entry name" value="Immunoglobulins"/>
    <property type="match status" value="1"/>
</dbReference>
<feature type="compositionally biased region" description="Polar residues" evidence="2">
    <location>
        <begin position="802"/>
        <end position="811"/>
    </location>
</feature>
<dbReference type="InterPro" id="IPR032350">
    <property type="entry name" value="Nbr1_FW"/>
</dbReference>
<evidence type="ECO:0000256" key="2">
    <source>
        <dbReference type="SAM" id="MobiDB-lite"/>
    </source>
</evidence>
<evidence type="ECO:0000259" key="3">
    <source>
        <dbReference type="Pfam" id="PF16158"/>
    </source>
</evidence>
<dbReference type="Proteomes" id="UP000054937">
    <property type="component" value="Unassembled WGS sequence"/>
</dbReference>
<keyword evidence="1" id="KW-0175">Coiled coil</keyword>
<feature type="compositionally biased region" description="Polar residues" evidence="2">
    <location>
        <begin position="208"/>
        <end position="218"/>
    </location>
</feature>
<feature type="coiled-coil region" evidence="1">
    <location>
        <begin position="454"/>
        <end position="483"/>
    </location>
</feature>
<evidence type="ECO:0000313" key="4">
    <source>
        <dbReference type="EMBL" id="KRX10179.1"/>
    </source>
</evidence>
<dbReference type="AlphaFoldDB" id="A0A0V0R6T3"/>
<accession>A0A0V0R6T3</accession>
<evidence type="ECO:0000313" key="5">
    <source>
        <dbReference type="Proteomes" id="UP000054937"/>
    </source>
</evidence>
<feature type="region of interest" description="Disordered" evidence="2">
    <location>
        <begin position="280"/>
        <end position="306"/>
    </location>
</feature>
<comment type="caution">
    <text evidence="4">The sequence shown here is derived from an EMBL/GenBank/DDBJ whole genome shotgun (WGS) entry which is preliminary data.</text>
</comment>
<dbReference type="InterPro" id="IPR013783">
    <property type="entry name" value="Ig-like_fold"/>
</dbReference>
<proteinExistence type="predicted"/>
<protein>
    <recommendedName>
        <fullName evidence="3">Nbr1 FW domain-containing protein</fullName>
    </recommendedName>
</protein>
<dbReference type="InParanoid" id="A0A0V0R6T3"/>